<dbReference type="Gene3D" id="2.60.120.560">
    <property type="entry name" value="Exo-inulinase, domain 1"/>
    <property type="match status" value="1"/>
</dbReference>
<name>A0ABZ0ITZ8_9BACT</name>
<evidence type="ECO:0000259" key="2">
    <source>
        <dbReference type="Pfam" id="PF06439"/>
    </source>
</evidence>
<accession>A0ABZ0ITZ8</accession>
<sequence>MNKLSKFTISLLSLVLLVAIDTAHAQEANPLEGRWNLKVTKDGEELSSWLEIEHSGNHTLVGRFCYAFGSARPIAEVKAKDGKFSFAIPVQWEPGEGDMAFEGQLAGGQLKGTMRYTDGKKYNWTGTRAPKLAYVDNPEWGEPITLFNGRDLSGWHAMGENQWKVVSGVLTSEKSGANLVSDQKFNDFKLHLEFRYPEGSNSGVYLRGRYEVQIVDSYGMDPSSGLLGGIYGLITPNQMVAKKAGTWQSYDITLIGRRVTVVLNGKTIISDQAIAGMTGGALDNSEAEPGPLMFQGDHGAIEFRNIIITPRVEGKKSE</sequence>
<dbReference type="Pfam" id="PF06439">
    <property type="entry name" value="3keto-disac_hyd"/>
    <property type="match status" value="1"/>
</dbReference>
<keyword evidence="4" id="KW-1185">Reference proteome</keyword>
<evidence type="ECO:0000256" key="1">
    <source>
        <dbReference type="SAM" id="SignalP"/>
    </source>
</evidence>
<organism evidence="3 4">
    <name type="scientific">Imperialibacter roseus</name>
    <dbReference type="NCBI Taxonomy" id="1324217"/>
    <lineage>
        <taxon>Bacteria</taxon>
        <taxon>Pseudomonadati</taxon>
        <taxon>Bacteroidota</taxon>
        <taxon>Cytophagia</taxon>
        <taxon>Cytophagales</taxon>
        <taxon>Flammeovirgaceae</taxon>
        <taxon>Imperialibacter</taxon>
    </lineage>
</organism>
<dbReference type="InterPro" id="IPR010496">
    <property type="entry name" value="AL/BT2_dom"/>
</dbReference>
<evidence type="ECO:0000313" key="3">
    <source>
        <dbReference type="EMBL" id="WOK07087.1"/>
    </source>
</evidence>
<protein>
    <submittedName>
        <fullName evidence="3">DUF1080 domain-containing protein</fullName>
    </submittedName>
</protein>
<feature type="domain" description="3-keto-alpha-glucoside-1,2-lyase/3-keto-2-hydroxy-glucal hydratase" evidence="2">
    <location>
        <begin position="143"/>
        <end position="308"/>
    </location>
</feature>
<dbReference type="RefSeq" id="WP_317489776.1">
    <property type="nucleotide sequence ID" value="NZ_CP136051.1"/>
</dbReference>
<feature type="chain" id="PRO_5046488254" evidence="1">
    <location>
        <begin position="26"/>
        <end position="318"/>
    </location>
</feature>
<reference evidence="3 4" key="1">
    <citation type="journal article" date="2023" name="Microbiol. Resour. Announc.">
        <title>Complete Genome Sequence of Imperialibacter roseus strain P4T.</title>
        <authorList>
            <person name="Tizabi D.R."/>
            <person name="Bachvaroff T."/>
            <person name="Hill R.T."/>
        </authorList>
    </citation>
    <scope>NUCLEOTIDE SEQUENCE [LARGE SCALE GENOMIC DNA]</scope>
    <source>
        <strain evidence="3 4">P4T</strain>
    </source>
</reference>
<gene>
    <name evidence="3" type="ORF">RT717_00440</name>
</gene>
<feature type="signal peptide" evidence="1">
    <location>
        <begin position="1"/>
        <end position="25"/>
    </location>
</feature>
<keyword evidence="1" id="KW-0732">Signal</keyword>
<dbReference type="Proteomes" id="UP001302349">
    <property type="component" value="Chromosome"/>
</dbReference>
<dbReference type="EMBL" id="CP136051">
    <property type="protein sequence ID" value="WOK07087.1"/>
    <property type="molecule type" value="Genomic_DNA"/>
</dbReference>
<proteinExistence type="predicted"/>
<evidence type="ECO:0000313" key="4">
    <source>
        <dbReference type="Proteomes" id="UP001302349"/>
    </source>
</evidence>